<reference evidence="8" key="1">
    <citation type="submission" date="2016-10" db="EMBL/GenBank/DDBJ databases">
        <title>Sequence of Gallionella enrichment culture.</title>
        <authorList>
            <person name="Poehlein A."/>
            <person name="Muehling M."/>
            <person name="Daniel R."/>
        </authorList>
    </citation>
    <scope>NUCLEOTIDE SEQUENCE</scope>
</reference>
<dbReference type="GO" id="GO:0005886">
    <property type="term" value="C:plasma membrane"/>
    <property type="evidence" value="ECO:0007669"/>
    <property type="project" value="UniProtKB-SubCell"/>
</dbReference>
<keyword evidence="4 7" id="KW-0812">Transmembrane</keyword>
<name>A0A1J5SHK2_9ZZZZ</name>
<comment type="caution">
    <text evidence="8">The sequence shown here is derived from an EMBL/GenBank/DDBJ whole genome shotgun (WGS) entry which is preliminary data.</text>
</comment>
<evidence type="ECO:0000313" key="8">
    <source>
        <dbReference type="EMBL" id="OIR07395.1"/>
    </source>
</evidence>
<keyword evidence="5 7" id="KW-1133">Transmembrane helix</keyword>
<dbReference type="AlphaFoldDB" id="A0A1J5SHK2"/>
<dbReference type="PANTHER" id="PTHR42925">
    <property type="entry name" value="MULTIDRUG AND TOXIN EFFLUX PROTEIN MATE FAMILY"/>
    <property type="match status" value="1"/>
</dbReference>
<dbReference type="InterPro" id="IPR002528">
    <property type="entry name" value="MATE_fam"/>
</dbReference>
<evidence type="ECO:0000256" key="1">
    <source>
        <dbReference type="ARBA" id="ARBA00004651"/>
    </source>
</evidence>
<feature type="transmembrane region" description="Helical" evidence="7">
    <location>
        <begin position="189"/>
        <end position="212"/>
    </location>
</feature>
<dbReference type="GO" id="GO:0042910">
    <property type="term" value="F:xenobiotic transmembrane transporter activity"/>
    <property type="evidence" value="ECO:0007669"/>
    <property type="project" value="InterPro"/>
</dbReference>
<feature type="transmembrane region" description="Helical" evidence="7">
    <location>
        <begin position="278"/>
        <end position="298"/>
    </location>
</feature>
<evidence type="ECO:0000256" key="4">
    <source>
        <dbReference type="ARBA" id="ARBA00022692"/>
    </source>
</evidence>
<organism evidence="8">
    <name type="scientific">mine drainage metagenome</name>
    <dbReference type="NCBI Taxonomy" id="410659"/>
    <lineage>
        <taxon>unclassified sequences</taxon>
        <taxon>metagenomes</taxon>
        <taxon>ecological metagenomes</taxon>
    </lineage>
</organism>
<dbReference type="InterPro" id="IPR048279">
    <property type="entry name" value="MdtK-like"/>
</dbReference>
<evidence type="ECO:0000256" key="2">
    <source>
        <dbReference type="ARBA" id="ARBA00022448"/>
    </source>
</evidence>
<feature type="transmembrane region" description="Helical" evidence="7">
    <location>
        <begin position="126"/>
        <end position="147"/>
    </location>
</feature>
<feature type="transmembrane region" description="Helical" evidence="7">
    <location>
        <begin position="319"/>
        <end position="340"/>
    </location>
</feature>
<feature type="transmembrane region" description="Helical" evidence="7">
    <location>
        <begin position="346"/>
        <end position="363"/>
    </location>
</feature>
<feature type="transmembrane region" description="Helical" evidence="7">
    <location>
        <begin position="87"/>
        <end position="114"/>
    </location>
</feature>
<evidence type="ECO:0000256" key="6">
    <source>
        <dbReference type="ARBA" id="ARBA00023136"/>
    </source>
</evidence>
<protein>
    <submittedName>
        <fullName evidence="8">Multidrug resistance protein NorM</fullName>
    </submittedName>
</protein>
<dbReference type="Pfam" id="PF01554">
    <property type="entry name" value="MatE"/>
    <property type="match status" value="2"/>
</dbReference>
<accession>A0A1J5SHK2</accession>
<keyword evidence="2" id="KW-0813">Transport</keyword>
<dbReference type="PANTHER" id="PTHR42925:SF1">
    <property type="entry name" value="VIRULENCE FACTOR MVIN"/>
    <property type="match status" value="1"/>
</dbReference>
<dbReference type="NCBIfam" id="TIGR00797">
    <property type="entry name" value="matE"/>
    <property type="match status" value="1"/>
</dbReference>
<feature type="transmembrane region" description="Helical" evidence="7">
    <location>
        <begin position="233"/>
        <end position="266"/>
    </location>
</feature>
<keyword evidence="3" id="KW-1003">Cell membrane</keyword>
<feature type="transmembrane region" description="Helical" evidence="7">
    <location>
        <begin position="384"/>
        <end position="404"/>
    </location>
</feature>
<feature type="transmembrane region" description="Helical" evidence="7">
    <location>
        <begin position="43"/>
        <end position="66"/>
    </location>
</feature>
<proteinExistence type="predicted"/>
<comment type="subcellular location">
    <subcellularLocation>
        <location evidence="1">Cell membrane</location>
        <topology evidence="1">Multi-pass membrane protein</topology>
    </subcellularLocation>
</comment>
<sequence>MNSAAVLKPKLLSLAWPIFIEEGLRVLIATVDTFMVSHLGDDAVAGLGVASQFIVLAIILFAFVGIGSSVVLTHHLGAHDRKGADEIAATAIAVNTWLGLGTSILVVVLAAPLLSLMHLGPAPYHFALPFLTFMGGSLFLESMSISISAILRAHTHTRAAMLVAVGQNVLNVIGNCLLLFGWLGFPKLGVVGVAISSVFSRIVACAALWFLLEYYTHLKLRLRHFFKIGMPKLRAILHIGLPAAGENICWWLAFMVVTAMIASMGGDHLATQSYVMQIIRWVILFSYAIGLGTEIIIGHLIGGGDYEAAYRELLRNLRLGFACAIIGSIALAILAPHFISPFTHDPSIIAVGVVLIRIGLILEPGRVFNLVVINALRATGDARFPVLMGMCSMWGVWVPLSWILGIKLGFGLPGFWAAMVCDEWLRGVMMYRRWKHKRWLPYAERVRSRIAAQKAAEQGLAPMPSEP</sequence>
<dbReference type="GO" id="GO:0015297">
    <property type="term" value="F:antiporter activity"/>
    <property type="evidence" value="ECO:0007669"/>
    <property type="project" value="InterPro"/>
</dbReference>
<feature type="transmembrane region" description="Helical" evidence="7">
    <location>
        <begin position="159"/>
        <end position="183"/>
    </location>
</feature>
<gene>
    <name evidence="8" type="primary">norM_1</name>
    <name evidence="8" type="ORF">GALL_103520</name>
</gene>
<keyword evidence="6 7" id="KW-0472">Membrane</keyword>
<dbReference type="PIRSF" id="PIRSF006603">
    <property type="entry name" value="DinF"/>
    <property type="match status" value="1"/>
</dbReference>
<evidence type="ECO:0000256" key="5">
    <source>
        <dbReference type="ARBA" id="ARBA00022989"/>
    </source>
</evidence>
<dbReference type="CDD" id="cd13134">
    <property type="entry name" value="MATE_like_8"/>
    <property type="match status" value="1"/>
</dbReference>
<evidence type="ECO:0000256" key="3">
    <source>
        <dbReference type="ARBA" id="ARBA00022475"/>
    </source>
</evidence>
<dbReference type="InterPro" id="IPR047135">
    <property type="entry name" value="YsiQ"/>
</dbReference>
<evidence type="ECO:0000256" key="7">
    <source>
        <dbReference type="SAM" id="Phobius"/>
    </source>
</evidence>
<dbReference type="EMBL" id="MLJW01000037">
    <property type="protein sequence ID" value="OIR07395.1"/>
    <property type="molecule type" value="Genomic_DNA"/>
</dbReference>